<feature type="region of interest" description="Disordered" evidence="1">
    <location>
        <begin position="155"/>
        <end position="209"/>
    </location>
</feature>
<dbReference type="PANTHER" id="PTHR28671:SF3">
    <property type="entry name" value="COILED-COIL DOMAIN-CONTAINING PROTEIN 169"/>
    <property type="match status" value="1"/>
</dbReference>
<feature type="compositionally biased region" description="Acidic residues" evidence="1">
    <location>
        <begin position="175"/>
        <end position="195"/>
    </location>
</feature>
<evidence type="ECO:0000313" key="2">
    <source>
        <dbReference type="EMBL" id="UYV83928.1"/>
    </source>
</evidence>
<dbReference type="InterPro" id="IPR028022">
    <property type="entry name" value="DUF4600"/>
</dbReference>
<dbReference type="Pfam" id="PF15372">
    <property type="entry name" value="DUF4600"/>
    <property type="match status" value="1"/>
</dbReference>
<evidence type="ECO:0000256" key="1">
    <source>
        <dbReference type="SAM" id="MobiDB-lite"/>
    </source>
</evidence>
<name>A0ABY6LRZ5_9ARAC</name>
<keyword evidence="3" id="KW-1185">Reference proteome</keyword>
<evidence type="ECO:0000313" key="3">
    <source>
        <dbReference type="Proteomes" id="UP001235939"/>
    </source>
</evidence>
<dbReference type="PANTHER" id="PTHR28671">
    <property type="entry name" value="COILED-COIL DOMAIN-CONTAINING PROTEIN 169"/>
    <property type="match status" value="1"/>
</dbReference>
<feature type="compositionally biased region" description="Basic and acidic residues" evidence="1">
    <location>
        <begin position="196"/>
        <end position="209"/>
    </location>
</feature>
<reference evidence="2 3" key="1">
    <citation type="submission" date="2022-03" db="EMBL/GenBank/DDBJ databases">
        <title>A chromosomal length assembly of Cordylochernes scorpioides.</title>
        <authorList>
            <person name="Zeh D."/>
            <person name="Zeh J."/>
        </authorList>
    </citation>
    <scope>NUCLEOTIDE SEQUENCE [LARGE SCALE GENOMIC DNA]</scope>
    <source>
        <strain evidence="2">IN4F17</strain>
        <tissue evidence="2">Whole Body</tissue>
    </source>
</reference>
<proteinExistence type="predicted"/>
<accession>A0ABY6LRZ5</accession>
<organism evidence="2 3">
    <name type="scientific">Cordylochernes scorpioides</name>
    <dbReference type="NCBI Taxonomy" id="51811"/>
    <lineage>
        <taxon>Eukaryota</taxon>
        <taxon>Metazoa</taxon>
        <taxon>Ecdysozoa</taxon>
        <taxon>Arthropoda</taxon>
        <taxon>Chelicerata</taxon>
        <taxon>Arachnida</taxon>
        <taxon>Pseudoscorpiones</taxon>
        <taxon>Cheliferoidea</taxon>
        <taxon>Chernetidae</taxon>
        <taxon>Cordylochernes</taxon>
    </lineage>
</organism>
<protein>
    <submittedName>
        <fullName evidence="2">CCDC169</fullName>
    </submittedName>
</protein>
<gene>
    <name evidence="2" type="ORF">LAZ67_X000625</name>
</gene>
<dbReference type="EMBL" id="CP092886">
    <property type="protein sequence ID" value="UYV83928.1"/>
    <property type="molecule type" value="Genomic_DNA"/>
</dbReference>
<dbReference type="Proteomes" id="UP001235939">
    <property type="component" value="Chromosome X"/>
</dbReference>
<feature type="compositionally biased region" description="Basic and acidic residues" evidence="1">
    <location>
        <begin position="165"/>
        <end position="174"/>
    </location>
</feature>
<sequence length="209" mass="24025">MPQLIVCGVNAGVQTMLSGLDLDSFTEPQLLRYMKQLERERNALYNELRDIEWKLDQESKLGRGGSHTFKLLKTLKDGKQVAPRVQSFHKYNDIRKTYMTEITDAMLNLEAMRSRLKFLDLGDDIAKCPRHLKYLNIQPDHRVLDPKKGPIKKTAAVRSLPKLGTSEEDRKESKEEVEEVDAPAEVSAETEEETVEEPKKKEKGEKKEK</sequence>